<gene>
    <name evidence="2" type="ORF">HQ497_09160</name>
</gene>
<dbReference type="AlphaFoldDB" id="A0A973AA91"/>
<keyword evidence="1" id="KW-0472">Membrane</keyword>
<dbReference type="Proteomes" id="UP000754644">
    <property type="component" value="Unassembled WGS sequence"/>
</dbReference>
<evidence type="ECO:0000256" key="1">
    <source>
        <dbReference type="SAM" id="Phobius"/>
    </source>
</evidence>
<sequence length="206" mass="22610">MNTENPDNHSTDSSPERNSNRRKLVGLFGIAIVPMMIAYAMFFYFPELIPVSTTNEGELIQPPLAASDLELVDATPVPAGVWTLLIPVAGHCDEGCVQRLYLSRQIVVGLGKDADRVQRVALHSAPADPMLTSLIAAEHPDLLSYDYAADSFNAALAKRFPAAVNDDQIILLMDPNGNIMMLYRAEKIGMPLRKDIRHLLKISNIG</sequence>
<reference evidence="2" key="1">
    <citation type="submission" date="2020-05" db="EMBL/GenBank/DDBJ databases">
        <title>Sulfur intermediates as new biogeochemical hubs in an aquatic model microbial ecosystem.</title>
        <authorList>
            <person name="Vigneron A."/>
        </authorList>
    </citation>
    <scope>NUCLEOTIDE SEQUENCE</scope>
    <source>
        <strain evidence="2">Bin.250</strain>
    </source>
</reference>
<name>A0A973AA91_9GAMM</name>
<accession>A0A973AA91</accession>
<feature type="transmembrane region" description="Helical" evidence="1">
    <location>
        <begin position="24"/>
        <end position="45"/>
    </location>
</feature>
<comment type="caution">
    <text evidence="2">The sequence shown here is derived from an EMBL/GenBank/DDBJ whole genome shotgun (WGS) entry which is preliminary data.</text>
</comment>
<keyword evidence="1" id="KW-0812">Transmembrane</keyword>
<evidence type="ECO:0000313" key="2">
    <source>
        <dbReference type="EMBL" id="NQV65521.1"/>
    </source>
</evidence>
<organism evidence="2 3">
    <name type="scientific">SAR86 cluster bacterium</name>
    <dbReference type="NCBI Taxonomy" id="2030880"/>
    <lineage>
        <taxon>Bacteria</taxon>
        <taxon>Pseudomonadati</taxon>
        <taxon>Pseudomonadota</taxon>
        <taxon>Gammaproteobacteria</taxon>
        <taxon>SAR86 cluster</taxon>
    </lineage>
</organism>
<protein>
    <recommendedName>
        <fullName evidence="4">Transmembrane protein</fullName>
    </recommendedName>
</protein>
<proteinExistence type="predicted"/>
<evidence type="ECO:0008006" key="4">
    <source>
        <dbReference type="Google" id="ProtNLM"/>
    </source>
</evidence>
<dbReference type="EMBL" id="JABMOJ010000340">
    <property type="protein sequence ID" value="NQV65521.1"/>
    <property type="molecule type" value="Genomic_DNA"/>
</dbReference>
<keyword evidence="1" id="KW-1133">Transmembrane helix</keyword>
<evidence type="ECO:0000313" key="3">
    <source>
        <dbReference type="Proteomes" id="UP000754644"/>
    </source>
</evidence>